<dbReference type="EMBL" id="LR031873">
    <property type="protein sequence ID" value="VDD08180.1"/>
    <property type="molecule type" value="Genomic_DNA"/>
</dbReference>
<organism evidence="1">
    <name type="scientific">Brassica oleracea</name>
    <name type="common">Wild cabbage</name>
    <dbReference type="NCBI Taxonomy" id="3712"/>
    <lineage>
        <taxon>Eukaryota</taxon>
        <taxon>Viridiplantae</taxon>
        <taxon>Streptophyta</taxon>
        <taxon>Embryophyta</taxon>
        <taxon>Tracheophyta</taxon>
        <taxon>Spermatophyta</taxon>
        <taxon>Magnoliopsida</taxon>
        <taxon>eudicotyledons</taxon>
        <taxon>Gunneridae</taxon>
        <taxon>Pentapetalae</taxon>
        <taxon>rosids</taxon>
        <taxon>malvids</taxon>
        <taxon>Brassicales</taxon>
        <taxon>Brassicaceae</taxon>
        <taxon>Brassiceae</taxon>
        <taxon>Brassica</taxon>
    </lineage>
</organism>
<accession>A0A3P6C221</accession>
<reference evidence="1" key="1">
    <citation type="submission" date="2018-11" db="EMBL/GenBank/DDBJ databases">
        <authorList>
            <consortium name="Genoscope - CEA"/>
            <person name="William W."/>
        </authorList>
    </citation>
    <scope>NUCLEOTIDE SEQUENCE</scope>
</reference>
<gene>
    <name evidence="1" type="ORF">BOLC4T23881H</name>
</gene>
<dbReference type="AlphaFoldDB" id="A0A3P6C221"/>
<proteinExistence type="predicted"/>
<evidence type="ECO:0000313" key="1">
    <source>
        <dbReference type="EMBL" id="VDD08180.1"/>
    </source>
</evidence>
<name>A0A3P6C221_BRAOL</name>
<sequence length="46" mass="4589">MASSSHNTFEGSIDDTFDQYFGLPDGGSDFGSGSGFDTGSVSSGCG</sequence>
<protein>
    <submittedName>
        <fullName evidence="1">Uncharacterized protein</fullName>
    </submittedName>
</protein>